<organism evidence="1 2">
    <name type="scientific">Phycomyces blakesleeanus (strain ATCC 8743b / DSM 1359 / FGSC 10004 / NBRC 33097 / NRRL 1555)</name>
    <dbReference type="NCBI Taxonomy" id="763407"/>
    <lineage>
        <taxon>Eukaryota</taxon>
        <taxon>Fungi</taxon>
        <taxon>Fungi incertae sedis</taxon>
        <taxon>Mucoromycota</taxon>
        <taxon>Mucoromycotina</taxon>
        <taxon>Mucoromycetes</taxon>
        <taxon>Mucorales</taxon>
        <taxon>Phycomycetaceae</taxon>
        <taxon>Phycomyces</taxon>
    </lineage>
</organism>
<accession>A0A162PSJ0</accession>
<dbReference type="GeneID" id="28992614"/>
<dbReference type="RefSeq" id="XP_018290536.1">
    <property type="nucleotide sequence ID" value="XM_018431708.1"/>
</dbReference>
<dbReference type="Gene3D" id="3.80.10.10">
    <property type="entry name" value="Ribonuclease Inhibitor"/>
    <property type="match status" value="1"/>
</dbReference>
<dbReference type="InterPro" id="IPR036047">
    <property type="entry name" value="F-box-like_dom_sf"/>
</dbReference>
<evidence type="ECO:0000313" key="1">
    <source>
        <dbReference type="EMBL" id="OAD72496.1"/>
    </source>
</evidence>
<dbReference type="InParanoid" id="A0A162PSJ0"/>
<keyword evidence="2" id="KW-1185">Reference proteome</keyword>
<dbReference type="AlphaFoldDB" id="A0A162PSJ0"/>
<name>A0A162PSJ0_PHYB8</name>
<reference evidence="2" key="1">
    <citation type="submission" date="2015-06" db="EMBL/GenBank/DDBJ databases">
        <title>Expansion of signal transduction pathways in fungi by whole-genome duplication.</title>
        <authorList>
            <consortium name="DOE Joint Genome Institute"/>
            <person name="Corrochano L.M."/>
            <person name="Kuo A."/>
            <person name="Marcet-Houben M."/>
            <person name="Polaino S."/>
            <person name="Salamov A."/>
            <person name="Villalobos J.M."/>
            <person name="Alvarez M.I."/>
            <person name="Avalos J."/>
            <person name="Benito E.P."/>
            <person name="Benoit I."/>
            <person name="Burger G."/>
            <person name="Camino L.P."/>
            <person name="Canovas D."/>
            <person name="Cerda-Olmedo E."/>
            <person name="Cheng J.-F."/>
            <person name="Dominguez A."/>
            <person name="Elias M."/>
            <person name="Eslava A.P."/>
            <person name="Glaser F."/>
            <person name="Grimwood J."/>
            <person name="Gutierrez G."/>
            <person name="Heitman J."/>
            <person name="Henrissat B."/>
            <person name="Iturriaga E.A."/>
            <person name="Lang B.F."/>
            <person name="Lavin J.L."/>
            <person name="Lee S."/>
            <person name="Li W."/>
            <person name="Lindquist E."/>
            <person name="Lopez-Garcia S."/>
            <person name="Luque E.M."/>
            <person name="Marcos A.T."/>
            <person name="Martin J."/>
            <person name="McCluskey K."/>
            <person name="Medina H.R."/>
            <person name="Miralles-Duran A."/>
            <person name="Miyazaki A."/>
            <person name="Munoz-Torres E."/>
            <person name="Oguiza J.A."/>
            <person name="Ohm R."/>
            <person name="Olmedo M."/>
            <person name="Orejas M."/>
            <person name="Ortiz-Castellanos L."/>
            <person name="Pisabarro A.G."/>
            <person name="Rodriguez-Romero J."/>
            <person name="Ruiz-Herrera J."/>
            <person name="Ruiz-Vazquez R."/>
            <person name="Sanz C."/>
            <person name="Schackwitz W."/>
            <person name="Schmutz J."/>
            <person name="Shahriari M."/>
            <person name="Shelest E."/>
            <person name="Silva-Franco F."/>
            <person name="Soanes D."/>
            <person name="Syed K."/>
            <person name="Tagua V.G."/>
            <person name="Talbot N.J."/>
            <person name="Thon M."/>
            <person name="De vries R.P."/>
            <person name="Wiebenga A."/>
            <person name="Yadav J.S."/>
            <person name="Braun E.L."/>
            <person name="Baker S."/>
            <person name="Garre V."/>
            <person name="Horwitz B."/>
            <person name="Torres-Martinez S."/>
            <person name="Idnurm A."/>
            <person name="Herrera-Estrella A."/>
            <person name="Gabaldon T."/>
            <person name="Grigoriev I.V."/>
        </authorList>
    </citation>
    <scope>NUCLEOTIDE SEQUENCE [LARGE SCALE GENOMIC DNA]</scope>
    <source>
        <strain evidence="2">NRRL 1555(-)</strain>
    </source>
</reference>
<dbReference type="OrthoDB" id="2253782at2759"/>
<sequence>MPESDLPFEILSRIASYVFNDGKLACMMTCKRWKIPYQESVWKTLQIDFMEELEEICTTAKNSTSRFLPYDLTTEIIHIYKLFSINKLQKLQVFQTFRNLKHLDIKVICFDPADADFTRYVSGLSSLVSLVLQPTQTTQRMFIPLILEILGHMPNLQKLYIGLRFPDYEIQLKLHQFNHLHTLLPKLTISVPGVTTLDLAIIDWNHIWLYYFSFKYPNLRTLRYLYSQCYTEWEHAIFSDVLCRLHTPIKKLTYRSIGANCIESFWERMIQQLIQSFSRTLETPEVSGDAFSYTNSTFTPKFSYCPILVDLEIRRCSVSVALDDQVDSGDSMDYTL</sequence>
<proteinExistence type="predicted"/>
<dbReference type="SUPFAM" id="SSF81383">
    <property type="entry name" value="F-box domain"/>
    <property type="match status" value="1"/>
</dbReference>
<dbReference type="InterPro" id="IPR032675">
    <property type="entry name" value="LRR_dom_sf"/>
</dbReference>
<protein>
    <recommendedName>
        <fullName evidence="3">F-box domain-containing protein</fullName>
    </recommendedName>
</protein>
<dbReference type="EMBL" id="KV440983">
    <property type="protein sequence ID" value="OAD72496.1"/>
    <property type="molecule type" value="Genomic_DNA"/>
</dbReference>
<dbReference type="Proteomes" id="UP000077315">
    <property type="component" value="Unassembled WGS sequence"/>
</dbReference>
<dbReference type="VEuPathDB" id="FungiDB:PHYBLDRAFT_146687"/>
<dbReference type="SUPFAM" id="SSF52047">
    <property type="entry name" value="RNI-like"/>
    <property type="match status" value="1"/>
</dbReference>
<evidence type="ECO:0000313" key="2">
    <source>
        <dbReference type="Proteomes" id="UP000077315"/>
    </source>
</evidence>
<evidence type="ECO:0008006" key="3">
    <source>
        <dbReference type="Google" id="ProtNLM"/>
    </source>
</evidence>
<gene>
    <name evidence="1" type="ORF">PHYBLDRAFT_146687</name>
</gene>